<dbReference type="AlphaFoldDB" id="A0AAD7S1Q1"/>
<evidence type="ECO:0000313" key="3">
    <source>
        <dbReference type="Proteomes" id="UP001221898"/>
    </source>
</evidence>
<evidence type="ECO:0000256" key="1">
    <source>
        <dbReference type="SAM" id="MobiDB-lite"/>
    </source>
</evidence>
<gene>
    <name evidence="2" type="ORF">AAFF_G00047590</name>
</gene>
<name>A0AAD7S1Q1_9TELE</name>
<organism evidence="2 3">
    <name type="scientific">Aldrovandia affinis</name>
    <dbReference type="NCBI Taxonomy" id="143900"/>
    <lineage>
        <taxon>Eukaryota</taxon>
        <taxon>Metazoa</taxon>
        <taxon>Chordata</taxon>
        <taxon>Craniata</taxon>
        <taxon>Vertebrata</taxon>
        <taxon>Euteleostomi</taxon>
        <taxon>Actinopterygii</taxon>
        <taxon>Neopterygii</taxon>
        <taxon>Teleostei</taxon>
        <taxon>Notacanthiformes</taxon>
        <taxon>Halosauridae</taxon>
        <taxon>Aldrovandia</taxon>
    </lineage>
</organism>
<comment type="caution">
    <text evidence="2">The sequence shown here is derived from an EMBL/GenBank/DDBJ whole genome shotgun (WGS) entry which is preliminary data.</text>
</comment>
<reference evidence="2" key="1">
    <citation type="journal article" date="2023" name="Science">
        <title>Genome structures resolve the early diversification of teleost fishes.</title>
        <authorList>
            <person name="Parey E."/>
            <person name="Louis A."/>
            <person name="Montfort J."/>
            <person name="Bouchez O."/>
            <person name="Roques C."/>
            <person name="Iampietro C."/>
            <person name="Lluch J."/>
            <person name="Castinel A."/>
            <person name="Donnadieu C."/>
            <person name="Desvignes T."/>
            <person name="Floi Bucao C."/>
            <person name="Jouanno E."/>
            <person name="Wen M."/>
            <person name="Mejri S."/>
            <person name="Dirks R."/>
            <person name="Jansen H."/>
            <person name="Henkel C."/>
            <person name="Chen W.J."/>
            <person name="Zahm M."/>
            <person name="Cabau C."/>
            <person name="Klopp C."/>
            <person name="Thompson A.W."/>
            <person name="Robinson-Rechavi M."/>
            <person name="Braasch I."/>
            <person name="Lecointre G."/>
            <person name="Bobe J."/>
            <person name="Postlethwait J.H."/>
            <person name="Berthelot C."/>
            <person name="Roest Crollius H."/>
            <person name="Guiguen Y."/>
        </authorList>
    </citation>
    <scope>NUCLEOTIDE SEQUENCE</scope>
    <source>
        <strain evidence="2">NC1722</strain>
    </source>
</reference>
<feature type="region of interest" description="Disordered" evidence="1">
    <location>
        <begin position="1"/>
        <end position="61"/>
    </location>
</feature>
<evidence type="ECO:0000313" key="2">
    <source>
        <dbReference type="EMBL" id="KAJ8394352.1"/>
    </source>
</evidence>
<keyword evidence="3" id="KW-1185">Reference proteome</keyword>
<accession>A0AAD7S1Q1</accession>
<feature type="compositionally biased region" description="Basic and acidic residues" evidence="1">
    <location>
        <begin position="29"/>
        <end position="45"/>
    </location>
</feature>
<dbReference type="Proteomes" id="UP001221898">
    <property type="component" value="Unassembled WGS sequence"/>
</dbReference>
<sequence>MTQDLNAMSRAPATRTTISPKQTGRIRSRFQDKSVKKQRQRDSGRRFSLGRGAASSVMSGPNEGLSISGWAVINRAAPVAVWLTNEGPAVERPPLTPLSPSPLEGPLTCASHHSLNHPLPPLPQGALHQTLIGFIQSTEETFAALRGPLGRVLYLRPEGEGRQRQAGLLFLSPYKPLRASRAHTPLRVGAV</sequence>
<proteinExistence type="predicted"/>
<dbReference type="EMBL" id="JAINUG010000127">
    <property type="protein sequence ID" value="KAJ8394352.1"/>
    <property type="molecule type" value="Genomic_DNA"/>
</dbReference>
<protein>
    <submittedName>
        <fullName evidence="2">Uncharacterized protein</fullName>
    </submittedName>
</protein>